<evidence type="ECO:0000256" key="4">
    <source>
        <dbReference type="ARBA" id="ARBA00023235"/>
    </source>
</evidence>
<protein>
    <recommendedName>
        <fullName evidence="2">peptidylprolyl isomerase</fullName>
        <ecNumber evidence="2">5.2.1.8</ecNumber>
    </recommendedName>
</protein>
<dbReference type="InterPro" id="IPR046357">
    <property type="entry name" value="PPIase_dom_sf"/>
</dbReference>
<keyword evidence="4" id="KW-0413">Isomerase</keyword>
<dbReference type="EC" id="5.2.1.8" evidence="2"/>
<dbReference type="SUPFAM" id="SSF54534">
    <property type="entry name" value="FKBP-like"/>
    <property type="match status" value="1"/>
</dbReference>
<accession>A0A382XNW2</accession>
<comment type="catalytic activity">
    <reaction evidence="1">
        <text>[protein]-peptidylproline (omega=180) = [protein]-peptidylproline (omega=0)</text>
        <dbReference type="Rhea" id="RHEA:16237"/>
        <dbReference type="Rhea" id="RHEA-COMP:10747"/>
        <dbReference type="Rhea" id="RHEA-COMP:10748"/>
        <dbReference type="ChEBI" id="CHEBI:83833"/>
        <dbReference type="ChEBI" id="CHEBI:83834"/>
        <dbReference type="EC" id="5.2.1.8"/>
    </reaction>
</comment>
<feature type="domain" description="PPIase FKBP-type" evidence="5">
    <location>
        <begin position="39"/>
        <end position="71"/>
    </location>
</feature>
<evidence type="ECO:0000259" key="5">
    <source>
        <dbReference type="PROSITE" id="PS50059"/>
    </source>
</evidence>
<dbReference type="PANTHER" id="PTHR43811:SF19">
    <property type="entry name" value="39 KDA FK506-BINDING NUCLEAR PROTEIN"/>
    <property type="match status" value="1"/>
</dbReference>
<proteinExistence type="predicted"/>
<dbReference type="Gene3D" id="3.10.50.40">
    <property type="match status" value="1"/>
</dbReference>
<evidence type="ECO:0000256" key="1">
    <source>
        <dbReference type="ARBA" id="ARBA00000971"/>
    </source>
</evidence>
<dbReference type="PROSITE" id="PS50059">
    <property type="entry name" value="FKBP_PPIASE"/>
    <property type="match status" value="1"/>
</dbReference>
<sequence>MRLLATTIMLVGVFVSSVAAGFLEIEDLMIGEGAKAVSGDKVTVHYTGWLLDGTKFDSSLDRGQPFTFNLG</sequence>
<feature type="non-terminal residue" evidence="6">
    <location>
        <position position="71"/>
    </location>
</feature>
<evidence type="ECO:0000313" key="6">
    <source>
        <dbReference type="EMBL" id="SVD72822.1"/>
    </source>
</evidence>
<dbReference type="Pfam" id="PF00254">
    <property type="entry name" value="FKBP_C"/>
    <property type="match status" value="1"/>
</dbReference>
<dbReference type="GO" id="GO:0003755">
    <property type="term" value="F:peptidyl-prolyl cis-trans isomerase activity"/>
    <property type="evidence" value="ECO:0007669"/>
    <property type="project" value="UniProtKB-KW"/>
</dbReference>
<reference evidence="6" key="1">
    <citation type="submission" date="2018-05" db="EMBL/GenBank/DDBJ databases">
        <authorList>
            <person name="Lanie J.A."/>
            <person name="Ng W.-L."/>
            <person name="Kazmierczak K.M."/>
            <person name="Andrzejewski T.M."/>
            <person name="Davidsen T.M."/>
            <person name="Wayne K.J."/>
            <person name="Tettelin H."/>
            <person name="Glass J.I."/>
            <person name="Rusch D."/>
            <person name="Podicherti R."/>
            <person name="Tsui H.-C.T."/>
            <person name="Winkler M.E."/>
        </authorList>
    </citation>
    <scope>NUCLEOTIDE SEQUENCE</scope>
</reference>
<gene>
    <name evidence="6" type="ORF">METZ01_LOCUS425676</name>
</gene>
<keyword evidence="3" id="KW-0697">Rotamase</keyword>
<evidence type="ECO:0000256" key="3">
    <source>
        <dbReference type="ARBA" id="ARBA00023110"/>
    </source>
</evidence>
<dbReference type="EMBL" id="UINC01169335">
    <property type="protein sequence ID" value="SVD72822.1"/>
    <property type="molecule type" value="Genomic_DNA"/>
</dbReference>
<evidence type="ECO:0000256" key="2">
    <source>
        <dbReference type="ARBA" id="ARBA00013194"/>
    </source>
</evidence>
<dbReference type="AlphaFoldDB" id="A0A382XNW2"/>
<dbReference type="InterPro" id="IPR001179">
    <property type="entry name" value="PPIase_FKBP_dom"/>
</dbReference>
<dbReference type="PANTHER" id="PTHR43811">
    <property type="entry name" value="FKBP-TYPE PEPTIDYL-PROLYL CIS-TRANS ISOMERASE FKPA"/>
    <property type="match status" value="1"/>
</dbReference>
<organism evidence="6">
    <name type="scientific">marine metagenome</name>
    <dbReference type="NCBI Taxonomy" id="408172"/>
    <lineage>
        <taxon>unclassified sequences</taxon>
        <taxon>metagenomes</taxon>
        <taxon>ecological metagenomes</taxon>
    </lineage>
</organism>
<name>A0A382XNW2_9ZZZZ</name>